<keyword evidence="2" id="KW-0689">Ribosomal protein</keyword>
<evidence type="ECO:0000256" key="3">
    <source>
        <dbReference type="ARBA" id="ARBA00023274"/>
    </source>
</evidence>
<dbReference type="InterPro" id="IPR000206">
    <property type="entry name" value="Ribosomal_bL12"/>
</dbReference>
<accession>A0A226CZM7</accession>
<dbReference type="SUPFAM" id="SSF54736">
    <property type="entry name" value="ClpS-like"/>
    <property type="match status" value="1"/>
</dbReference>
<reference evidence="7 8" key="1">
    <citation type="submission" date="2015-12" db="EMBL/GenBank/DDBJ databases">
        <title>The genome of Folsomia candida.</title>
        <authorList>
            <person name="Faddeeva A."/>
            <person name="Derks M.F."/>
            <person name="Anvar Y."/>
            <person name="Smit S."/>
            <person name="Van Straalen N."/>
            <person name="Roelofs D."/>
        </authorList>
    </citation>
    <scope>NUCLEOTIDE SEQUENCE [LARGE SCALE GENOMIC DNA]</scope>
    <source>
        <strain evidence="7 8">VU population</strain>
        <tissue evidence="7">Whole body</tissue>
    </source>
</reference>
<keyword evidence="8" id="KW-1185">Reference proteome</keyword>
<dbReference type="GO" id="GO:0003735">
    <property type="term" value="F:structural constituent of ribosome"/>
    <property type="evidence" value="ECO:0007669"/>
    <property type="project" value="InterPro"/>
</dbReference>
<evidence type="ECO:0000313" key="8">
    <source>
        <dbReference type="Proteomes" id="UP000198287"/>
    </source>
</evidence>
<dbReference type="FunFam" id="3.30.1390.10:FF:000001">
    <property type="entry name" value="50S ribosomal protein L7/L12"/>
    <property type="match status" value="1"/>
</dbReference>
<evidence type="ECO:0000259" key="5">
    <source>
        <dbReference type="Pfam" id="PF00542"/>
    </source>
</evidence>
<dbReference type="InterPro" id="IPR008932">
    <property type="entry name" value="Ribosomal_bL12_oligo"/>
</dbReference>
<dbReference type="GO" id="GO:0003729">
    <property type="term" value="F:mRNA binding"/>
    <property type="evidence" value="ECO:0007669"/>
    <property type="project" value="TreeGrafter"/>
</dbReference>
<name>A0A226CZM7_FOLCA</name>
<sequence length="215" mass="23186">MNSIRVCLSKARVFSNHALIRYSTTPKVATDSAAKEAAPSSPSTPVVDTIPKPIKKRPSPLEPLQEAPMQMSTPIGQEKSYDPRISKLVDDISRLTLLEVADLNELLKKRLNIPDTPMMGPMSFAAAGPAAPAEEEVVAPQKVQTSFTLKLVKFDEGKKVALIKECKSQLEGMNLVQAKKFVESSPCVIKADIGKDEAEKLKAALEAAGATCEIS</sequence>
<dbReference type="GO" id="GO:0005762">
    <property type="term" value="C:mitochondrial large ribosomal subunit"/>
    <property type="evidence" value="ECO:0007669"/>
    <property type="project" value="TreeGrafter"/>
</dbReference>
<dbReference type="OrthoDB" id="250175at2759"/>
<dbReference type="PANTHER" id="PTHR45987">
    <property type="entry name" value="39S RIBOSOMAL PROTEIN L12"/>
    <property type="match status" value="1"/>
</dbReference>
<dbReference type="Pfam" id="PF00542">
    <property type="entry name" value="Ribosomal_L12"/>
    <property type="match status" value="1"/>
</dbReference>
<dbReference type="SUPFAM" id="SSF48300">
    <property type="entry name" value="Ribosomal protein L7/12, oligomerisation (N-terminal) domain"/>
    <property type="match status" value="1"/>
</dbReference>
<evidence type="ECO:0000256" key="2">
    <source>
        <dbReference type="ARBA" id="ARBA00022980"/>
    </source>
</evidence>
<comment type="caution">
    <text evidence="7">The sequence shown here is derived from an EMBL/GenBank/DDBJ whole genome shotgun (WGS) entry which is preliminary data.</text>
</comment>
<dbReference type="Gene3D" id="3.30.1390.10">
    <property type="match status" value="1"/>
</dbReference>
<dbReference type="GO" id="GO:0006412">
    <property type="term" value="P:translation"/>
    <property type="evidence" value="ECO:0007669"/>
    <property type="project" value="InterPro"/>
</dbReference>
<evidence type="ECO:0008006" key="9">
    <source>
        <dbReference type="Google" id="ProtNLM"/>
    </source>
</evidence>
<dbReference type="PANTHER" id="PTHR45987:SF4">
    <property type="entry name" value="LARGE RIBOSOMAL SUBUNIT PROTEIN BL12M"/>
    <property type="match status" value="1"/>
</dbReference>
<gene>
    <name evidence="7" type="ORF">Fcan01_27168</name>
</gene>
<dbReference type="AlphaFoldDB" id="A0A226CZM7"/>
<organism evidence="7 8">
    <name type="scientific">Folsomia candida</name>
    <name type="common">Springtail</name>
    <dbReference type="NCBI Taxonomy" id="158441"/>
    <lineage>
        <taxon>Eukaryota</taxon>
        <taxon>Metazoa</taxon>
        <taxon>Ecdysozoa</taxon>
        <taxon>Arthropoda</taxon>
        <taxon>Hexapoda</taxon>
        <taxon>Collembola</taxon>
        <taxon>Entomobryomorpha</taxon>
        <taxon>Isotomoidea</taxon>
        <taxon>Isotomidae</taxon>
        <taxon>Proisotominae</taxon>
        <taxon>Folsomia</taxon>
    </lineage>
</organism>
<evidence type="ECO:0000313" key="7">
    <source>
        <dbReference type="EMBL" id="OXA38074.1"/>
    </source>
</evidence>
<feature type="region of interest" description="Disordered" evidence="4">
    <location>
        <begin position="30"/>
        <end position="64"/>
    </location>
</feature>
<feature type="domain" description="Large ribosomal subunit protein bL12 C-terminal" evidence="5">
    <location>
        <begin position="147"/>
        <end position="214"/>
    </location>
</feature>
<feature type="compositionally biased region" description="Low complexity" evidence="4">
    <location>
        <begin position="35"/>
        <end position="45"/>
    </location>
</feature>
<dbReference type="Proteomes" id="UP000198287">
    <property type="component" value="Unassembled WGS sequence"/>
</dbReference>
<dbReference type="STRING" id="158441.A0A226CZM7"/>
<evidence type="ECO:0000256" key="4">
    <source>
        <dbReference type="SAM" id="MobiDB-lite"/>
    </source>
</evidence>
<keyword evidence="3" id="KW-0687">Ribonucleoprotein</keyword>
<comment type="similarity">
    <text evidence="1">Belongs to the bacterial ribosomal protein bL12 family.</text>
</comment>
<evidence type="ECO:0000256" key="1">
    <source>
        <dbReference type="ARBA" id="ARBA00007197"/>
    </source>
</evidence>
<dbReference type="Pfam" id="PF16320">
    <property type="entry name" value="Ribosomal_L12_N"/>
    <property type="match status" value="1"/>
</dbReference>
<dbReference type="InterPro" id="IPR036235">
    <property type="entry name" value="Ribosomal_bL12_oligo_N_sf"/>
</dbReference>
<dbReference type="InterPro" id="IPR014719">
    <property type="entry name" value="Ribosomal_bL12_C/ClpS-like"/>
</dbReference>
<proteinExistence type="inferred from homology"/>
<protein>
    <recommendedName>
        <fullName evidence="9">39S ribosomal protein L12, mitochondrial</fullName>
    </recommendedName>
</protein>
<dbReference type="EMBL" id="LNIX01000049">
    <property type="protein sequence ID" value="OXA38074.1"/>
    <property type="molecule type" value="Genomic_DNA"/>
</dbReference>
<feature type="domain" description="Large ribosomal subunit protein bL12 oligomerization" evidence="6">
    <location>
        <begin position="85"/>
        <end position="133"/>
    </location>
</feature>
<dbReference type="Gene3D" id="1.20.5.710">
    <property type="entry name" value="Single helix bin"/>
    <property type="match status" value="1"/>
</dbReference>
<dbReference type="InterPro" id="IPR013823">
    <property type="entry name" value="Ribosomal_bL12_C"/>
</dbReference>
<evidence type="ECO:0000259" key="6">
    <source>
        <dbReference type="Pfam" id="PF16320"/>
    </source>
</evidence>